<dbReference type="EMBL" id="JAIWQS010000004">
    <property type="protein sequence ID" value="KAJ8767118.1"/>
    <property type="molecule type" value="Genomic_DNA"/>
</dbReference>
<organism evidence="3 4">
    <name type="scientific">Erythroxylum novogranatense</name>
    <dbReference type="NCBI Taxonomy" id="1862640"/>
    <lineage>
        <taxon>Eukaryota</taxon>
        <taxon>Viridiplantae</taxon>
        <taxon>Streptophyta</taxon>
        <taxon>Embryophyta</taxon>
        <taxon>Tracheophyta</taxon>
        <taxon>Spermatophyta</taxon>
        <taxon>Magnoliopsida</taxon>
        <taxon>eudicotyledons</taxon>
        <taxon>Gunneridae</taxon>
        <taxon>Pentapetalae</taxon>
        <taxon>rosids</taxon>
        <taxon>fabids</taxon>
        <taxon>Malpighiales</taxon>
        <taxon>Erythroxylaceae</taxon>
        <taxon>Erythroxylum</taxon>
    </lineage>
</organism>
<feature type="compositionally biased region" description="Polar residues" evidence="1">
    <location>
        <begin position="57"/>
        <end position="66"/>
    </location>
</feature>
<feature type="compositionally biased region" description="Basic and acidic residues" evidence="1">
    <location>
        <begin position="1"/>
        <end position="14"/>
    </location>
</feature>
<dbReference type="PANTHER" id="PTHR34272:SF1">
    <property type="entry name" value="EXPRESSED PROTEIN"/>
    <property type="match status" value="1"/>
</dbReference>
<protein>
    <recommendedName>
        <fullName evidence="2">DUF7086 domain-containing protein</fullName>
    </recommendedName>
</protein>
<dbReference type="AlphaFoldDB" id="A0AAV8TMH0"/>
<evidence type="ECO:0000256" key="1">
    <source>
        <dbReference type="SAM" id="MobiDB-lite"/>
    </source>
</evidence>
<dbReference type="Proteomes" id="UP001159364">
    <property type="component" value="Linkage Group LG04"/>
</dbReference>
<accession>A0AAV8TMH0</accession>
<sequence>MARHYQRDVMKEANGDGSELQLGKRRYQNKEDENDSLALCLASYSYSNSSAKKPSLESHSFSTHLSPQEIKQPHDHGITIPSSPSPTQMMATPPHDHGILISPPPPTQMTMNAPLPFNLRFPVSQPAFGCNGDANSTTTTTNHNHYSQREQRAQLSCARSREEGTRETVPVLYPWATDQLARVHSLEHLRSKQIETISGLVQCKKCERKYEIGFNLEDKFAEIWNFIARNKSSMHDRAPAVWLNPVYPRCKYCNLENGVRPVMAENNKEINWLFLLLGQMLGLLTLEQLKYFCKHTKNHRTGAKDRVLYLTYLGLCKQLDPNGPFDR</sequence>
<proteinExistence type="predicted"/>
<feature type="region of interest" description="Disordered" evidence="1">
    <location>
        <begin position="1"/>
        <end position="33"/>
    </location>
</feature>
<dbReference type="Pfam" id="PF23324">
    <property type="entry name" value="DUF7086"/>
    <property type="match status" value="1"/>
</dbReference>
<evidence type="ECO:0000313" key="3">
    <source>
        <dbReference type="EMBL" id="KAJ8767118.1"/>
    </source>
</evidence>
<gene>
    <name evidence="3" type="ORF">K2173_013515</name>
</gene>
<evidence type="ECO:0000259" key="2">
    <source>
        <dbReference type="Pfam" id="PF23324"/>
    </source>
</evidence>
<comment type="caution">
    <text evidence="3">The sequence shown here is derived from an EMBL/GenBank/DDBJ whole genome shotgun (WGS) entry which is preliminary data.</text>
</comment>
<feature type="domain" description="DUF7086" evidence="2">
    <location>
        <begin position="186"/>
        <end position="319"/>
    </location>
</feature>
<dbReference type="InterPro" id="IPR055513">
    <property type="entry name" value="DUF7086"/>
</dbReference>
<feature type="region of interest" description="Disordered" evidence="1">
    <location>
        <begin position="51"/>
        <end position="91"/>
    </location>
</feature>
<keyword evidence="4" id="KW-1185">Reference proteome</keyword>
<reference evidence="3 4" key="1">
    <citation type="submission" date="2021-09" db="EMBL/GenBank/DDBJ databases">
        <title>Genomic insights and catalytic innovation underlie evolution of tropane alkaloids biosynthesis.</title>
        <authorList>
            <person name="Wang Y.-J."/>
            <person name="Tian T."/>
            <person name="Huang J.-P."/>
            <person name="Huang S.-X."/>
        </authorList>
    </citation>
    <scope>NUCLEOTIDE SEQUENCE [LARGE SCALE GENOMIC DNA]</scope>
    <source>
        <strain evidence="3">KIB-2018</strain>
        <tissue evidence="3">Leaf</tissue>
    </source>
</reference>
<name>A0AAV8TMH0_9ROSI</name>
<dbReference type="PANTHER" id="PTHR34272">
    <property type="entry name" value="EXPRESSED PROTEIN"/>
    <property type="match status" value="1"/>
</dbReference>
<evidence type="ECO:0000313" key="4">
    <source>
        <dbReference type="Proteomes" id="UP001159364"/>
    </source>
</evidence>
<feature type="compositionally biased region" description="Polar residues" evidence="1">
    <location>
        <begin position="80"/>
        <end position="90"/>
    </location>
</feature>